<dbReference type="PANTHER" id="PTHR36302:SF1">
    <property type="entry name" value="COPPER CHAPERONE PCU(A)C"/>
    <property type="match status" value="1"/>
</dbReference>
<reference evidence="2 3" key="1">
    <citation type="submission" date="2017-02" db="EMBL/GenBank/DDBJ databases">
        <title>Ketogulonicigenium robustum SPU B003 Genome sequencing and assembly.</title>
        <authorList>
            <person name="Li Y."/>
            <person name="Liu L."/>
            <person name="Wang C."/>
            <person name="Zhang M."/>
            <person name="Zhang T."/>
            <person name="Zhang Y."/>
        </authorList>
    </citation>
    <scope>NUCLEOTIDE SEQUENCE [LARGE SCALE GENOMIC DNA]</scope>
    <source>
        <strain evidence="2 3">SPU_B003</strain>
    </source>
</reference>
<gene>
    <name evidence="2" type="ORF">BVG79_00186</name>
</gene>
<dbReference type="PANTHER" id="PTHR36302">
    <property type="entry name" value="BLR7088 PROTEIN"/>
    <property type="match status" value="1"/>
</dbReference>
<accession>A0A1W6NWD8</accession>
<dbReference type="NCBIfam" id="NF033672">
    <property type="entry name" value="mbn_chaper_assoc"/>
    <property type="match status" value="1"/>
</dbReference>
<sequence>MGHIVSYKDDANMRQLILSARRMALGLGLAMAATLPAAAHEFELGSIQIIHPSVPATPPNATAAPLYMALANNDHHADRLLSVETPYGPVRFRRPVPQDDGSLRFEDMEWIDIPAETIVILASGTVHGVIDGVPPLTQGQEIPVKMTFETRGTTEMHLQVDPVAPLDGADGAVASPSHQAGDVLQIGAALRTALAPQNATVMPIVMNGDFAIAGWTTDDVSENGAARALLRREGGQWGVQMFADDSLLQPATLVSAGLSDTDAQQLISDVATYEAMIAPETVARFNAFPGTRPVAITSEETK</sequence>
<dbReference type="STRING" id="92947.BVG79_00186"/>
<protein>
    <submittedName>
        <fullName evidence="2">Copper metallochaperone</fullName>
    </submittedName>
</protein>
<keyword evidence="1" id="KW-0732">Signal</keyword>
<dbReference type="SUPFAM" id="SSF110087">
    <property type="entry name" value="DR1885-like metal-binding protein"/>
    <property type="match status" value="1"/>
</dbReference>
<dbReference type="Pfam" id="PF04314">
    <property type="entry name" value="PCuAC"/>
    <property type="match status" value="1"/>
</dbReference>
<dbReference type="Proteomes" id="UP000242447">
    <property type="component" value="Chromosome"/>
</dbReference>
<feature type="signal peptide" evidence="1">
    <location>
        <begin position="1"/>
        <end position="39"/>
    </location>
</feature>
<keyword evidence="3" id="KW-1185">Reference proteome</keyword>
<proteinExistence type="predicted"/>
<organism evidence="2 3">
    <name type="scientific">Ketogulonicigenium robustum</name>
    <dbReference type="NCBI Taxonomy" id="92947"/>
    <lineage>
        <taxon>Bacteria</taxon>
        <taxon>Pseudomonadati</taxon>
        <taxon>Pseudomonadota</taxon>
        <taxon>Alphaproteobacteria</taxon>
        <taxon>Rhodobacterales</taxon>
        <taxon>Roseobacteraceae</taxon>
        <taxon>Ketogulonicigenium</taxon>
    </lineage>
</organism>
<evidence type="ECO:0000313" key="2">
    <source>
        <dbReference type="EMBL" id="ARO13546.1"/>
    </source>
</evidence>
<dbReference type="Gene3D" id="2.60.40.1890">
    <property type="entry name" value="PCu(A)C copper chaperone"/>
    <property type="match status" value="1"/>
</dbReference>
<name>A0A1W6NWD8_9RHOB</name>
<dbReference type="InterPro" id="IPR058248">
    <property type="entry name" value="Lxx211020-like"/>
</dbReference>
<evidence type="ECO:0000256" key="1">
    <source>
        <dbReference type="SAM" id="SignalP"/>
    </source>
</evidence>
<dbReference type="InterPro" id="IPR007410">
    <property type="entry name" value="LpqE-like"/>
</dbReference>
<evidence type="ECO:0000313" key="3">
    <source>
        <dbReference type="Proteomes" id="UP000242447"/>
    </source>
</evidence>
<dbReference type="InterPro" id="IPR036182">
    <property type="entry name" value="PCuAC_sf"/>
</dbReference>
<dbReference type="EMBL" id="CP019937">
    <property type="protein sequence ID" value="ARO13546.1"/>
    <property type="molecule type" value="Genomic_DNA"/>
</dbReference>
<dbReference type="KEGG" id="kro:BVG79_00186"/>
<dbReference type="AlphaFoldDB" id="A0A1W6NWD8"/>
<feature type="chain" id="PRO_5012167641" evidence="1">
    <location>
        <begin position="40"/>
        <end position="302"/>
    </location>
</feature>